<evidence type="ECO:0000256" key="2">
    <source>
        <dbReference type="ARBA" id="ARBA00022485"/>
    </source>
</evidence>
<dbReference type="InterPro" id="IPR050340">
    <property type="entry name" value="Cytosolic_Fe-S_CAF"/>
</dbReference>
<dbReference type="STRING" id="151549.A0A4C1XWH2"/>
<keyword evidence="2" id="KW-0479">Metal-binding</keyword>
<evidence type="ECO:0000259" key="6">
    <source>
        <dbReference type="SMART" id="SM00902"/>
    </source>
</evidence>
<dbReference type="InterPro" id="IPR009016">
    <property type="entry name" value="Fe_hydrogenase"/>
</dbReference>
<feature type="domain" description="Iron hydrogenase small subunit" evidence="6">
    <location>
        <begin position="416"/>
        <end position="472"/>
    </location>
</feature>
<dbReference type="Gene3D" id="3.40.50.1780">
    <property type="match status" value="1"/>
</dbReference>
<dbReference type="PANTHER" id="PTHR11615">
    <property type="entry name" value="NITRATE, FORMATE, IRON DEHYDROGENASE"/>
    <property type="match status" value="1"/>
</dbReference>
<dbReference type="InterPro" id="IPR003149">
    <property type="entry name" value="Fe_hydrogenase_ssu"/>
</dbReference>
<dbReference type="Pfam" id="PF02906">
    <property type="entry name" value="Fe_hyd_lg_C"/>
    <property type="match status" value="1"/>
</dbReference>
<dbReference type="Pfam" id="PF02256">
    <property type="entry name" value="Fe_hyd_SSU"/>
    <property type="match status" value="1"/>
</dbReference>
<accession>A0A4C1XWH2</accession>
<evidence type="ECO:0000256" key="5">
    <source>
        <dbReference type="ARBA" id="ARBA00025700"/>
    </source>
</evidence>
<evidence type="ECO:0000256" key="3">
    <source>
        <dbReference type="ARBA" id="ARBA00023004"/>
    </source>
</evidence>
<evidence type="ECO:0000256" key="1">
    <source>
        <dbReference type="ARBA" id="ARBA00006596"/>
    </source>
</evidence>
<evidence type="ECO:0000256" key="4">
    <source>
        <dbReference type="ARBA" id="ARBA00023014"/>
    </source>
</evidence>
<dbReference type="Proteomes" id="UP000299102">
    <property type="component" value="Unassembled WGS sequence"/>
</dbReference>
<dbReference type="SUPFAM" id="SSF53920">
    <property type="entry name" value="Fe-only hydrogenase"/>
    <property type="match status" value="1"/>
</dbReference>
<proteinExistence type="inferred from homology"/>
<dbReference type="OrthoDB" id="10253113at2759"/>
<dbReference type="Gene3D" id="3.40.950.10">
    <property type="entry name" value="Fe-only Hydrogenase (Larger Subunit), Chain L, domain 3"/>
    <property type="match status" value="1"/>
</dbReference>
<sequence>MASRFSGALQLTDLDDFITPSQECIKPVKIDKSKDKTGAKIKIGEDGYWDVSSGKEQKLKKVEITLADCLACSGCITSAESVLVTRQSQEELLRVFSEHKYSDNKGTVRDVKLIAISLSPQPVLSLAARYKLNPEDATKKLTGYFKSLGADLVLDMTVAENLSILESQQEFIQRYHNNQSDANSKSLPMLASSCPGWVCYAEKTHGNFILPYISTTKSPQQIMGSLVKEHLSKLKDVASSELYHVTLMPCYDKKLEASREDFYSDVLNCHDVDCVITAIEVEQMLDVSKKSLEDFESLSLDWPWSLELSTELSIRSHIGSGSGGYADQIFCHAAEQLFGETKPSLVYKNLRNPDFREVTLEKDGKEVLKFAIANGFRNIQNLVQKLKRGKSPYHYVEVMACPSGCLNGGAQIRPVNEQPRELVARLENMYTKLPQSIPAEDSLARRLYNDWLQGKDSDKARALLHTSYHAVEKLDIALNIKW</sequence>
<dbReference type="InterPro" id="IPR004108">
    <property type="entry name" value="Fe_hydrogenase_lsu_C"/>
</dbReference>
<keyword evidence="3" id="KW-0408">Iron</keyword>
<name>A0A4C1XWH2_EUMVA</name>
<protein>
    <submittedName>
        <fullName evidence="7">Probable cytosolic Fe-S cluster assembly factor GA29080</fullName>
    </submittedName>
</protein>
<keyword evidence="4" id="KW-0411">Iron-sulfur</keyword>
<comment type="caution">
    <text evidence="7">The sequence shown here is derived from an EMBL/GenBank/DDBJ whole genome shotgun (WGS) entry which is preliminary data.</text>
</comment>
<gene>
    <name evidence="7" type="ORF">EVAR_47833_1</name>
</gene>
<dbReference type="EMBL" id="BGZK01000962">
    <property type="protein sequence ID" value="GBP66577.1"/>
    <property type="molecule type" value="Genomic_DNA"/>
</dbReference>
<comment type="function">
    <text evidence="5">Component of the cytosolic iron-sulfur (Fe/S) protein assembly machinery. Required for maturation of extramitochondrial Fe/S proteins.</text>
</comment>
<evidence type="ECO:0000313" key="8">
    <source>
        <dbReference type="Proteomes" id="UP000299102"/>
    </source>
</evidence>
<reference evidence="7 8" key="1">
    <citation type="journal article" date="2019" name="Commun. Biol.">
        <title>The bagworm genome reveals a unique fibroin gene that provides high tensile strength.</title>
        <authorList>
            <person name="Kono N."/>
            <person name="Nakamura H."/>
            <person name="Ohtoshi R."/>
            <person name="Tomita M."/>
            <person name="Numata K."/>
            <person name="Arakawa K."/>
        </authorList>
    </citation>
    <scope>NUCLEOTIDE SEQUENCE [LARGE SCALE GENOMIC DNA]</scope>
</reference>
<comment type="similarity">
    <text evidence="1">Belongs to the NARF family.</text>
</comment>
<organism evidence="7 8">
    <name type="scientific">Eumeta variegata</name>
    <name type="common">Bagworm moth</name>
    <name type="synonym">Eumeta japonica</name>
    <dbReference type="NCBI Taxonomy" id="151549"/>
    <lineage>
        <taxon>Eukaryota</taxon>
        <taxon>Metazoa</taxon>
        <taxon>Ecdysozoa</taxon>
        <taxon>Arthropoda</taxon>
        <taxon>Hexapoda</taxon>
        <taxon>Insecta</taxon>
        <taxon>Pterygota</taxon>
        <taxon>Neoptera</taxon>
        <taxon>Endopterygota</taxon>
        <taxon>Lepidoptera</taxon>
        <taxon>Glossata</taxon>
        <taxon>Ditrysia</taxon>
        <taxon>Tineoidea</taxon>
        <taxon>Psychidae</taxon>
        <taxon>Oiketicinae</taxon>
        <taxon>Eumeta</taxon>
    </lineage>
</organism>
<dbReference type="SMART" id="SM00902">
    <property type="entry name" value="Fe_hyd_SSU"/>
    <property type="match status" value="1"/>
</dbReference>
<evidence type="ECO:0000313" key="7">
    <source>
        <dbReference type="EMBL" id="GBP66577.1"/>
    </source>
</evidence>
<dbReference type="GO" id="GO:0051539">
    <property type="term" value="F:4 iron, 4 sulfur cluster binding"/>
    <property type="evidence" value="ECO:0007669"/>
    <property type="project" value="UniProtKB-KW"/>
</dbReference>
<keyword evidence="8" id="KW-1185">Reference proteome</keyword>
<keyword evidence="2" id="KW-0004">4Fe-4S</keyword>
<dbReference type="AlphaFoldDB" id="A0A4C1XWH2"/>